<reference evidence="1" key="2">
    <citation type="submission" date="2020-06" db="EMBL/GenBank/DDBJ databases">
        <title>Helianthus annuus Genome sequencing and assembly Release 2.</title>
        <authorList>
            <person name="Gouzy J."/>
            <person name="Langlade N."/>
            <person name="Munos S."/>
        </authorList>
    </citation>
    <scope>NUCLEOTIDE SEQUENCE</scope>
    <source>
        <tissue evidence="1">Leaves</tissue>
    </source>
</reference>
<proteinExistence type="predicted"/>
<accession>A0A9K3E7S6</accession>
<evidence type="ECO:0000313" key="1">
    <source>
        <dbReference type="EMBL" id="KAF5767466.1"/>
    </source>
</evidence>
<gene>
    <name evidence="1" type="ORF">HanXRQr2_Chr14g0624661</name>
</gene>
<dbReference type="AlphaFoldDB" id="A0A9K3E7S6"/>
<evidence type="ECO:0000313" key="2">
    <source>
        <dbReference type="Proteomes" id="UP000215914"/>
    </source>
</evidence>
<dbReference type="Proteomes" id="UP000215914">
    <property type="component" value="Unassembled WGS sequence"/>
</dbReference>
<sequence>MSRLHFQNYGTVGIGETMGIQVLSGVHFLEVLANCFRCAMKIPVQSRHALIISGSLAPACLGNCNVLKEDCLQLCRRVGFLTGACRPGIPPMCCCHD</sequence>
<organism evidence="1 2">
    <name type="scientific">Helianthus annuus</name>
    <name type="common">Common sunflower</name>
    <dbReference type="NCBI Taxonomy" id="4232"/>
    <lineage>
        <taxon>Eukaryota</taxon>
        <taxon>Viridiplantae</taxon>
        <taxon>Streptophyta</taxon>
        <taxon>Embryophyta</taxon>
        <taxon>Tracheophyta</taxon>
        <taxon>Spermatophyta</taxon>
        <taxon>Magnoliopsida</taxon>
        <taxon>eudicotyledons</taxon>
        <taxon>Gunneridae</taxon>
        <taxon>Pentapetalae</taxon>
        <taxon>asterids</taxon>
        <taxon>campanulids</taxon>
        <taxon>Asterales</taxon>
        <taxon>Asteraceae</taxon>
        <taxon>Asteroideae</taxon>
        <taxon>Heliantheae alliance</taxon>
        <taxon>Heliantheae</taxon>
        <taxon>Helianthus</taxon>
    </lineage>
</organism>
<reference evidence="1" key="1">
    <citation type="journal article" date="2017" name="Nature">
        <title>The sunflower genome provides insights into oil metabolism, flowering and Asterid evolution.</title>
        <authorList>
            <person name="Badouin H."/>
            <person name="Gouzy J."/>
            <person name="Grassa C.J."/>
            <person name="Murat F."/>
            <person name="Staton S.E."/>
            <person name="Cottret L."/>
            <person name="Lelandais-Briere C."/>
            <person name="Owens G.L."/>
            <person name="Carrere S."/>
            <person name="Mayjonade B."/>
            <person name="Legrand L."/>
            <person name="Gill N."/>
            <person name="Kane N.C."/>
            <person name="Bowers J.E."/>
            <person name="Hubner S."/>
            <person name="Bellec A."/>
            <person name="Berard A."/>
            <person name="Berges H."/>
            <person name="Blanchet N."/>
            <person name="Boniface M.C."/>
            <person name="Brunel D."/>
            <person name="Catrice O."/>
            <person name="Chaidir N."/>
            <person name="Claudel C."/>
            <person name="Donnadieu C."/>
            <person name="Faraut T."/>
            <person name="Fievet G."/>
            <person name="Helmstetter N."/>
            <person name="King M."/>
            <person name="Knapp S.J."/>
            <person name="Lai Z."/>
            <person name="Le Paslier M.C."/>
            <person name="Lippi Y."/>
            <person name="Lorenzon L."/>
            <person name="Mandel J.R."/>
            <person name="Marage G."/>
            <person name="Marchand G."/>
            <person name="Marquand E."/>
            <person name="Bret-Mestries E."/>
            <person name="Morien E."/>
            <person name="Nambeesan S."/>
            <person name="Nguyen T."/>
            <person name="Pegot-Espagnet P."/>
            <person name="Pouilly N."/>
            <person name="Raftis F."/>
            <person name="Sallet E."/>
            <person name="Schiex T."/>
            <person name="Thomas J."/>
            <person name="Vandecasteele C."/>
            <person name="Vares D."/>
            <person name="Vear F."/>
            <person name="Vautrin S."/>
            <person name="Crespi M."/>
            <person name="Mangin B."/>
            <person name="Burke J.M."/>
            <person name="Salse J."/>
            <person name="Munos S."/>
            <person name="Vincourt P."/>
            <person name="Rieseberg L.H."/>
            <person name="Langlade N.B."/>
        </authorList>
    </citation>
    <scope>NUCLEOTIDE SEQUENCE</scope>
    <source>
        <tissue evidence="1">Leaves</tissue>
    </source>
</reference>
<keyword evidence="2" id="KW-1185">Reference proteome</keyword>
<dbReference type="EMBL" id="MNCJ02000329">
    <property type="protein sequence ID" value="KAF5767466.1"/>
    <property type="molecule type" value="Genomic_DNA"/>
</dbReference>
<name>A0A9K3E7S6_HELAN</name>
<protein>
    <submittedName>
        <fullName evidence="1">Uncharacterized protein</fullName>
    </submittedName>
</protein>
<dbReference type="Gramene" id="mRNA:HanXRQr2_Chr14g0624661">
    <property type="protein sequence ID" value="mRNA:HanXRQr2_Chr14g0624661"/>
    <property type="gene ID" value="HanXRQr2_Chr14g0624661"/>
</dbReference>
<comment type="caution">
    <text evidence="1">The sequence shown here is derived from an EMBL/GenBank/DDBJ whole genome shotgun (WGS) entry which is preliminary data.</text>
</comment>